<dbReference type="InterPro" id="IPR002213">
    <property type="entry name" value="UDP_glucos_trans"/>
</dbReference>
<dbReference type="InterPro" id="IPR058980">
    <property type="entry name" value="Glyco_transf_N"/>
</dbReference>
<comment type="similarity">
    <text evidence="2 4">Belongs to the UDP-glycosyltransferase family.</text>
</comment>
<dbReference type="PANTHER" id="PTHR48044:SF22">
    <property type="entry name" value="GLYCOSYLTRANSFERASE"/>
    <property type="match status" value="1"/>
</dbReference>
<evidence type="ECO:0000259" key="6">
    <source>
        <dbReference type="Pfam" id="PF26168"/>
    </source>
</evidence>
<dbReference type="EMBL" id="JAGKQH010000003">
    <property type="protein sequence ID" value="KAG6603200.1"/>
    <property type="molecule type" value="Genomic_DNA"/>
</dbReference>
<dbReference type="PROSITE" id="PS00375">
    <property type="entry name" value="UDPGT"/>
    <property type="match status" value="1"/>
</dbReference>
<name>A0AAV6NU80_9ROSI</name>
<dbReference type="CDD" id="cd03784">
    <property type="entry name" value="GT1_Gtf-like"/>
    <property type="match status" value="1"/>
</dbReference>
<dbReference type="FunFam" id="3.40.50.2000:FF:000060">
    <property type="entry name" value="Glycosyltransferase"/>
    <property type="match status" value="1"/>
</dbReference>
<dbReference type="GO" id="GO:0009690">
    <property type="term" value="P:cytokinin metabolic process"/>
    <property type="evidence" value="ECO:0007669"/>
    <property type="project" value="UniProtKB-ARBA"/>
</dbReference>
<dbReference type="PANTHER" id="PTHR48044">
    <property type="entry name" value="GLYCOSYLTRANSFERASE"/>
    <property type="match status" value="1"/>
</dbReference>
<evidence type="ECO:0000313" key="7">
    <source>
        <dbReference type="EMBL" id="KAG6603200.1"/>
    </source>
</evidence>
<protein>
    <recommendedName>
        <fullName evidence="5">Glycosyltransferase</fullName>
        <ecNumber evidence="5">2.4.1.-</ecNumber>
    </recommendedName>
</protein>
<gene>
    <name evidence="7" type="primary">ZOG1</name>
    <name evidence="7" type="ORF">SDJN03_03809</name>
</gene>
<evidence type="ECO:0000256" key="5">
    <source>
        <dbReference type="RuleBase" id="RU362057"/>
    </source>
</evidence>
<evidence type="ECO:0000256" key="1">
    <source>
        <dbReference type="ARBA" id="ARBA00004721"/>
    </source>
</evidence>
<feature type="domain" description="Glycosyltransferase N-terminal" evidence="6">
    <location>
        <begin position="25"/>
        <end position="269"/>
    </location>
</feature>
<dbReference type="Proteomes" id="UP000685013">
    <property type="component" value="Chromosome 3"/>
</dbReference>
<organism evidence="7 8">
    <name type="scientific">Cucurbita argyrosperma subsp. sororia</name>
    <dbReference type="NCBI Taxonomy" id="37648"/>
    <lineage>
        <taxon>Eukaryota</taxon>
        <taxon>Viridiplantae</taxon>
        <taxon>Streptophyta</taxon>
        <taxon>Embryophyta</taxon>
        <taxon>Tracheophyta</taxon>
        <taxon>Spermatophyta</taxon>
        <taxon>Magnoliopsida</taxon>
        <taxon>eudicotyledons</taxon>
        <taxon>Gunneridae</taxon>
        <taxon>Pentapetalae</taxon>
        <taxon>rosids</taxon>
        <taxon>fabids</taxon>
        <taxon>Cucurbitales</taxon>
        <taxon>Cucurbitaceae</taxon>
        <taxon>Cucurbiteae</taxon>
        <taxon>Cucurbita</taxon>
    </lineage>
</organism>
<sequence length="497" mass="55690">MNNQNYVIPTVATATAAENSDHLPVVVVMVPLPAQGHLNQLLHLSCLLSTFHIPIHFVGTATHNCQARLRCVDGGDDYRHRRHHHPIQFHDFDIPPFPSPPPNPSAIHKFPSHLIPAFTAAAVHLHRPLTVFLHSLSPKAKRVIVIHDSLMSSVVQGVHTIPNVESYSFHSVSAFAVVLHYLERKAVVTGRDMATFYDELLPEKLNVPPLDECFPAEFLEFIRSQFHQLPKMGGGKIYNACRVIEGQFLEVIERVEHEFHHWALGPFNPLKISPSLKNGQESSSKHKCLTWLDQQDPRSVIYVSFGTTTAMEDEQIKEIANGLASSHQKFIWVLRDADKADIFEGNDVKISELPKGYEDLIGDRGLVIREWAPQLEILSHRATGGFMTHCGWNSCMESITTGVPVAAWPMHSDQPRNTVLMTAVLRVGVVVKEWGQKQGEVVAAAVVEEVVRRLMVSEEGAEIRRNSERLGEAVRRSMEDGGDSRRELEAFVAHITR</sequence>
<proteinExistence type="inferred from homology"/>
<dbReference type="Pfam" id="PF26168">
    <property type="entry name" value="Glyco_transf_N"/>
    <property type="match status" value="1"/>
</dbReference>
<accession>A0AAV6NU80</accession>
<evidence type="ECO:0000256" key="4">
    <source>
        <dbReference type="RuleBase" id="RU003718"/>
    </source>
</evidence>
<comment type="caution">
    <text evidence="7">The sequence shown here is derived from an EMBL/GenBank/DDBJ whole genome shotgun (WGS) entry which is preliminary data.</text>
</comment>
<dbReference type="EC" id="2.4.1.-" evidence="5"/>
<dbReference type="Pfam" id="PF00201">
    <property type="entry name" value="UDPGT"/>
    <property type="match status" value="1"/>
</dbReference>
<reference evidence="7 8" key="1">
    <citation type="journal article" date="2021" name="Hortic Res">
        <title>The domestication of Cucurbita argyrosperma as revealed by the genome of its wild relative.</title>
        <authorList>
            <person name="Barrera-Redondo J."/>
            <person name="Sanchez-de la Vega G."/>
            <person name="Aguirre-Liguori J.A."/>
            <person name="Castellanos-Morales G."/>
            <person name="Gutierrez-Guerrero Y.T."/>
            <person name="Aguirre-Dugua X."/>
            <person name="Aguirre-Planter E."/>
            <person name="Tenaillon M.I."/>
            <person name="Lira-Saade R."/>
            <person name="Eguiarte L.E."/>
        </authorList>
    </citation>
    <scope>NUCLEOTIDE SEQUENCE [LARGE SCALE GENOMIC DNA]</scope>
    <source>
        <strain evidence="7">JBR-2021</strain>
    </source>
</reference>
<dbReference type="FunFam" id="3.40.50.2000:FF:000238">
    <property type="entry name" value="Glycosyltransferase"/>
    <property type="match status" value="1"/>
</dbReference>
<keyword evidence="3 4" id="KW-0808">Transferase</keyword>
<dbReference type="InterPro" id="IPR035595">
    <property type="entry name" value="UDP_glycos_trans_CS"/>
</dbReference>
<evidence type="ECO:0000313" key="8">
    <source>
        <dbReference type="Proteomes" id="UP000685013"/>
    </source>
</evidence>
<keyword evidence="4" id="KW-0328">Glycosyltransferase</keyword>
<keyword evidence="8" id="KW-1185">Reference proteome</keyword>
<evidence type="ECO:0000256" key="2">
    <source>
        <dbReference type="ARBA" id="ARBA00009995"/>
    </source>
</evidence>
<evidence type="ECO:0000256" key="3">
    <source>
        <dbReference type="ARBA" id="ARBA00022679"/>
    </source>
</evidence>
<dbReference type="AlphaFoldDB" id="A0AAV6NU80"/>
<comment type="pathway">
    <text evidence="1">Secondary metabolite biosynthesis; terpenoid biosynthesis.</text>
</comment>
<dbReference type="GO" id="GO:0050404">
    <property type="term" value="F:zeatin O-beta-D-xylosyltransferase activity"/>
    <property type="evidence" value="ECO:0007669"/>
    <property type="project" value="UniProtKB-ARBA"/>
</dbReference>
<feature type="non-terminal residue" evidence="7">
    <location>
        <position position="1"/>
    </location>
</feature>